<dbReference type="GO" id="GO:0005576">
    <property type="term" value="C:extracellular region"/>
    <property type="evidence" value="ECO:0007669"/>
    <property type="project" value="UniProtKB-SubCell"/>
</dbReference>
<evidence type="ECO:0000256" key="14">
    <source>
        <dbReference type="PROSITE-ProRule" id="PRU01398"/>
    </source>
</evidence>
<evidence type="ECO:0000256" key="5">
    <source>
        <dbReference type="ARBA" id="ARBA00012483"/>
    </source>
</evidence>
<evidence type="ECO:0000256" key="2">
    <source>
        <dbReference type="ARBA" id="ARBA00004192"/>
    </source>
</evidence>
<feature type="active site" description="Glycyl thioester intermediate" evidence="14">
    <location>
        <position position="384"/>
    </location>
</feature>
<evidence type="ECO:0000256" key="3">
    <source>
        <dbReference type="ARBA" id="ARBA00004613"/>
    </source>
</evidence>
<keyword evidence="12" id="KW-0843">Virulence</keyword>
<dbReference type="PATRIC" id="fig|1141662.3.peg.467"/>
<dbReference type="GO" id="GO:0016567">
    <property type="term" value="P:protein ubiquitination"/>
    <property type="evidence" value="ECO:0007669"/>
    <property type="project" value="InterPro"/>
</dbReference>
<evidence type="ECO:0000256" key="13">
    <source>
        <dbReference type="ARBA" id="ARBA00023200"/>
    </source>
</evidence>
<evidence type="ECO:0000256" key="11">
    <source>
        <dbReference type="ARBA" id="ARBA00022843"/>
    </source>
</evidence>
<keyword evidence="6 14" id="KW-0964">Secreted</keyword>
<dbReference type="PANTHER" id="PTHR47114:SF2">
    <property type="entry name" value="OLIGODENDROCYTE-MYELIN GLYCOPROTEIN"/>
    <property type="match status" value="1"/>
</dbReference>
<evidence type="ECO:0000256" key="4">
    <source>
        <dbReference type="ARBA" id="ARBA00009868"/>
    </source>
</evidence>
<keyword evidence="7" id="KW-0433">Leucine-rich repeat</keyword>
<name>K8X841_9GAMM</name>
<dbReference type="GO" id="GO:0030430">
    <property type="term" value="C:host cell cytoplasm"/>
    <property type="evidence" value="ECO:0007669"/>
    <property type="project" value="UniProtKB-SubCell"/>
</dbReference>
<dbReference type="SMART" id="SM00364">
    <property type="entry name" value="LRR_BAC"/>
    <property type="match status" value="8"/>
</dbReference>
<evidence type="ECO:0000256" key="9">
    <source>
        <dbReference type="ARBA" id="ARBA00022737"/>
    </source>
</evidence>
<keyword evidence="11 14" id="KW-0832">Ubl conjugation</keyword>
<comment type="similarity">
    <text evidence="4 14">Belongs to the LRR-containing bacterial E3 ligase family.</text>
</comment>
<comment type="caution">
    <text evidence="16">The sequence shown here is derived from an EMBL/GenBank/DDBJ whole genome shotgun (WGS) entry which is preliminary data.</text>
</comment>
<evidence type="ECO:0000259" key="15">
    <source>
        <dbReference type="PROSITE" id="PS52053"/>
    </source>
</evidence>
<dbReference type="EC" id="2.3.2.27" evidence="5"/>
<dbReference type="InterPro" id="IPR051071">
    <property type="entry name" value="LRR-bact_E3_ubiq_ligases"/>
</dbReference>
<dbReference type="HOGENOM" id="CLU_018533_2_0_6"/>
<dbReference type="Gene3D" id="1.20.58.360">
    <property type="entry name" value="Shigella T3SS effector IpaH defines"/>
    <property type="match status" value="1"/>
</dbReference>
<evidence type="ECO:0000256" key="6">
    <source>
        <dbReference type="ARBA" id="ARBA00022525"/>
    </source>
</evidence>
<dbReference type="SUPFAM" id="SSF52058">
    <property type="entry name" value="L domain-like"/>
    <property type="match status" value="1"/>
</dbReference>
<dbReference type="Gene3D" id="1.20.58.90">
    <property type="match status" value="1"/>
</dbReference>
<comment type="catalytic activity">
    <reaction evidence="1">
        <text>S-ubiquitinyl-[E2 ubiquitin-conjugating enzyme]-L-cysteine + [acceptor protein]-L-lysine = [E2 ubiquitin-conjugating enzyme]-L-cysteine + N(6)-ubiquitinyl-[acceptor protein]-L-lysine.</text>
        <dbReference type="EC" id="2.3.2.27"/>
    </reaction>
</comment>
<dbReference type="Gene3D" id="1.20.1270.130">
    <property type="entry name" value="Shigella T3SS effector IpaH domain"/>
    <property type="match status" value="1"/>
</dbReference>
<dbReference type="Pfam" id="PF14496">
    <property type="entry name" value="NEL"/>
    <property type="match status" value="1"/>
</dbReference>
<keyword evidence="10 14" id="KW-0833">Ubl conjugation pathway</keyword>
<keyword evidence="17" id="KW-1185">Reference proteome</keyword>
<dbReference type="eggNOG" id="COG4886">
    <property type="taxonomic scope" value="Bacteria"/>
</dbReference>
<dbReference type="RefSeq" id="WP_008910511.1">
    <property type="nucleotide sequence ID" value="NZ_KB233222.1"/>
</dbReference>
<evidence type="ECO:0000313" key="16">
    <source>
        <dbReference type="EMBL" id="EKT64595.1"/>
    </source>
</evidence>
<keyword evidence="9" id="KW-0677">Repeat</keyword>
<organism evidence="16 17">
    <name type="scientific">Providencia burhodogranariea DSM 19968</name>
    <dbReference type="NCBI Taxonomy" id="1141662"/>
    <lineage>
        <taxon>Bacteria</taxon>
        <taxon>Pseudomonadati</taxon>
        <taxon>Pseudomonadota</taxon>
        <taxon>Gammaproteobacteria</taxon>
        <taxon>Enterobacterales</taxon>
        <taxon>Morganellaceae</taxon>
        <taxon>Providencia</taxon>
    </lineage>
</organism>
<dbReference type="AlphaFoldDB" id="K8X841"/>
<evidence type="ECO:0000256" key="1">
    <source>
        <dbReference type="ARBA" id="ARBA00000900"/>
    </source>
</evidence>
<evidence type="ECO:0000256" key="10">
    <source>
        <dbReference type="ARBA" id="ARBA00022786"/>
    </source>
</evidence>
<sequence>MFSKWIKTPKNRYLKEWTQWKKNAPAEEKSSRKLAVLALQRCLLSKESTLDLSCLNLSSIPILPPHITKLNVEMNRLIALSELPDGLTELNCAYNCLIEWPRLPSELKILNCSMNNLVILPDLPDKLEELNCSKTNLLNLPKLPNGMKILNCYMNNLVNIRNLPPSLEYFYTGCNELVELPELPNTLKLLECSNNYLQYLPMLPPSITSISASNNRLNELPEELPSQLIFLQCMDNNITTLPESIANLNRLEGRVDLRANPLSDRTIQNIYAMLNQNNYRGPLIYFSMSMQRNSEHTTHSFIDSVISWFPSECKQEIISKFSTIAREKNTKPFSDFIDRLQDTCSFQRNLKFKQHVAQWLSRLADSPILRETTFAVALEATESCEDRITLAWNDMQKVELIHNIEVGQFDNKLPDLMIAAREMFRLEKLEHIAKEKTSVLHLLDEIEVYLGFQTQLCIPLRLTNIAKEMRFFDVSGITKSDLGLAELTVKTAENDHFPEWLAHWSPWQKFVERTEPALWEQAYDKKMNIYENEYQKRINAELDANNLTDDIDAERALGIKVMHDIDKAIFIPLTLDTLANKKQAALLNKPWNI</sequence>
<dbReference type="GO" id="GO:0061630">
    <property type="term" value="F:ubiquitin protein ligase activity"/>
    <property type="evidence" value="ECO:0007669"/>
    <property type="project" value="UniProtKB-EC"/>
</dbReference>
<evidence type="ECO:0000256" key="7">
    <source>
        <dbReference type="ARBA" id="ARBA00022614"/>
    </source>
</evidence>
<dbReference type="InterPro" id="IPR029487">
    <property type="entry name" value="NEL_dom"/>
</dbReference>
<comment type="subcellular location">
    <subcellularLocation>
        <location evidence="2">Host cytoplasm</location>
    </subcellularLocation>
    <subcellularLocation>
        <location evidence="3">Secreted</location>
    </subcellularLocation>
</comment>
<keyword evidence="8 14" id="KW-0808">Transferase</keyword>
<gene>
    <name evidence="16" type="ORF">OOA_02322</name>
</gene>
<dbReference type="Proteomes" id="UP000009336">
    <property type="component" value="Unassembled WGS sequence"/>
</dbReference>
<dbReference type="STRING" id="1141662.OOA_02322"/>
<comment type="PTM">
    <text evidence="14">Ubiquitinated in the presence of host E1 ubiquitin-activating enzyme, E2 ubiquitin-conjugating enzyme and ubiquitin.</text>
</comment>
<keyword evidence="13 14" id="KW-1035">Host cytoplasm</keyword>
<dbReference type="Gene3D" id="3.80.10.10">
    <property type="entry name" value="Ribonuclease Inhibitor"/>
    <property type="match status" value="1"/>
</dbReference>
<dbReference type="EMBL" id="AKKL01000007">
    <property type="protein sequence ID" value="EKT64595.1"/>
    <property type="molecule type" value="Genomic_DNA"/>
</dbReference>
<dbReference type="PROSITE" id="PS52053">
    <property type="entry name" value="NEL"/>
    <property type="match status" value="1"/>
</dbReference>
<evidence type="ECO:0000313" key="17">
    <source>
        <dbReference type="Proteomes" id="UP000009336"/>
    </source>
</evidence>
<accession>K8X841</accession>
<dbReference type="InterPro" id="IPR032675">
    <property type="entry name" value="LRR_dom_sf"/>
</dbReference>
<feature type="domain" description="NEL" evidence="15">
    <location>
        <begin position="300"/>
        <end position="593"/>
    </location>
</feature>
<reference evidence="16 17" key="1">
    <citation type="journal article" date="2012" name="BMC Genomics">
        <title>Comparative genomics of bacteria in the genus Providencia isolated from wild Drosophila melanogaster.</title>
        <authorList>
            <person name="Galac M.R."/>
            <person name="Lazzaro B.P."/>
        </authorList>
    </citation>
    <scope>NUCLEOTIDE SEQUENCE [LARGE SCALE GENOMIC DNA]</scope>
    <source>
        <strain evidence="16 17">DSM 19968</strain>
    </source>
</reference>
<protein>
    <recommendedName>
        <fullName evidence="5">RING-type E3 ubiquitin transferase</fullName>
        <ecNumber evidence="5">2.3.2.27</ecNumber>
    </recommendedName>
</protein>
<evidence type="ECO:0000256" key="12">
    <source>
        <dbReference type="ARBA" id="ARBA00023026"/>
    </source>
</evidence>
<proteinExistence type="inferred from homology"/>
<evidence type="ECO:0000256" key="8">
    <source>
        <dbReference type="ARBA" id="ARBA00022679"/>
    </source>
</evidence>
<dbReference type="PANTHER" id="PTHR47114">
    <property type="match status" value="1"/>
</dbReference>